<dbReference type="InterPro" id="IPR051558">
    <property type="entry name" value="Metallophosphoesterase_PAP"/>
</dbReference>
<protein>
    <recommendedName>
        <fullName evidence="3">Calcineurin-like phosphoesterase domain-containing protein</fullName>
    </recommendedName>
</protein>
<keyword evidence="1" id="KW-0732">Signal</keyword>
<dbReference type="EMBL" id="BMEC01000007">
    <property type="protein sequence ID" value="GGC36714.1"/>
    <property type="molecule type" value="Genomic_DNA"/>
</dbReference>
<evidence type="ECO:0000256" key="2">
    <source>
        <dbReference type="ARBA" id="ARBA00022801"/>
    </source>
</evidence>
<evidence type="ECO:0000256" key="1">
    <source>
        <dbReference type="ARBA" id="ARBA00022729"/>
    </source>
</evidence>
<dbReference type="Pfam" id="PF00149">
    <property type="entry name" value="Metallophos"/>
    <property type="match status" value="1"/>
</dbReference>
<dbReference type="SUPFAM" id="SSF56300">
    <property type="entry name" value="Metallo-dependent phosphatases"/>
    <property type="match status" value="1"/>
</dbReference>
<dbReference type="InterPro" id="IPR029052">
    <property type="entry name" value="Metallo-depent_PP-like"/>
</dbReference>
<proteinExistence type="predicted"/>
<accession>A0ABQ1M8N7</accession>
<dbReference type="PANTHER" id="PTHR10161">
    <property type="entry name" value="TARTRATE-RESISTANT ACID PHOSPHATASE TYPE 5"/>
    <property type="match status" value="1"/>
</dbReference>
<dbReference type="Proteomes" id="UP000636010">
    <property type="component" value="Unassembled WGS sequence"/>
</dbReference>
<name>A0ABQ1M8N7_9BACT</name>
<gene>
    <name evidence="4" type="ORF">GCM10011506_22640</name>
</gene>
<comment type="caution">
    <text evidence="4">The sequence shown here is derived from an EMBL/GenBank/DDBJ whole genome shotgun (WGS) entry which is preliminary data.</text>
</comment>
<keyword evidence="2" id="KW-0378">Hydrolase</keyword>
<reference evidence="5" key="1">
    <citation type="journal article" date="2019" name="Int. J. Syst. Evol. Microbiol.">
        <title>The Global Catalogue of Microorganisms (GCM) 10K type strain sequencing project: providing services to taxonomists for standard genome sequencing and annotation.</title>
        <authorList>
            <consortium name="The Broad Institute Genomics Platform"/>
            <consortium name="The Broad Institute Genome Sequencing Center for Infectious Disease"/>
            <person name="Wu L."/>
            <person name="Ma J."/>
        </authorList>
    </citation>
    <scope>NUCLEOTIDE SEQUENCE [LARGE SCALE GENOMIC DNA]</scope>
    <source>
        <strain evidence="5">CGMCC 1.10832</strain>
    </source>
</reference>
<evidence type="ECO:0000313" key="5">
    <source>
        <dbReference type="Proteomes" id="UP000636010"/>
    </source>
</evidence>
<evidence type="ECO:0000313" key="4">
    <source>
        <dbReference type="EMBL" id="GGC36714.1"/>
    </source>
</evidence>
<dbReference type="Gene3D" id="3.60.21.10">
    <property type="match status" value="2"/>
</dbReference>
<keyword evidence="5" id="KW-1185">Reference proteome</keyword>
<organism evidence="4 5">
    <name type="scientific">Marivirga lumbricoides</name>
    <dbReference type="NCBI Taxonomy" id="1046115"/>
    <lineage>
        <taxon>Bacteria</taxon>
        <taxon>Pseudomonadati</taxon>
        <taxon>Bacteroidota</taxon>
        <taxon>Cytophagia</taxon>
        <taxon>Cytophagales</taxon>
        <taxon>Marivirgaceae</taxon>
        <taxon>Marivirga</taxon>
    </lineage>
</organism>
<sequence>MGDAGLPKTNPLEPSLALLQAKLQGSNAENTSVVFLGDNIYDAGLHPEEHPHRKVEEKRINAQLDILKKFNGRIIFLPGNHDWQRWGKQGNEFVQRQEKYVESYLNKGNTFLPDGGCPGPVEIELNEHLVWLILDTQWWLHGYGKPRGAKDGCTVATKEEYLKQLEDVLAKNQQKQIIVSAHHPLYSNGTHGGYFPLKDHIFPLTHLKPYLYIPLPVIGSLFPLYRKHIGHIQDIPHPEYQEMVKALSDRFNQYENVVYTAGHDHTLQYQKEKNIHHIISGSGTKEDYFKRDDTIIFGQSARGFAQLNYYEDGSLWLQFLVPASDNKEGKITYSGKLK</sequence>
<dbReference type="InterPro" id="IPR004843">
    <property type="entry name" value="Calcineurin-like_PHP"/>
</dbReference>
<evidence type="ECO:0000259" key="3">
    <source>
        <dbReference type="Pfam" id="PF00149"/>
    </source>
</evidence>
<feature type="domain" description="Calcineurin-like phosphoesterase" evidence="3">
    <location>
        <begin position="24"/>
        <end position="197"/>
    </location>
</feature>
<dbReference type="PANTHER" id="PTHR10161:SF14">
    <property type="entry name" value="TARTRATE-RESISTANT ACID PHOSPHATASE TYPE 5"/>
    <property type="match status" value="1"/>
</dbReference>